<proteinExistence type="predicted"/>
<accession>A0A501WY71</accession>
<dbReference type="Proteomes" id="UP000315901">
    <property type="component" value="Unassembled WGS sequence"/>
</dbReference>
<dbReference type="InterPro" id="IPR013762">
    <property type="entry name" value="Integrase-like_cat_sf"/>
</dbReference>
<dbReference type="PROSITE" id="PS51898">
    <property type="entry name" value="TYR_RECOMBINASE"/>
    <property type="match status" value="1"/>
</dbReference>
<reference evidence="3 4" key="1">
    <citation type="submission" date="2019-06" db="EMBL/GenBank/DDBJ databases">
        <title>A novel bacterium of genus Marinomonas, isolated from coastal sand.</title>
        <authorList>
            <person name="Huang H."/>
            <person name="Mo K."/>
            <person name="Hu Y."/>
        </authorList>
    </citation>
    <scope>NUCLEOTIDE SEQUENCE [LARGE SCALE GENOMIC DNA]</scope>
    <source>
        <strain evidence="3 4">HB171799</strain>
    </source>
</reference>
<comment type="caution">
    <text evidence="3">The sequence shown here is derived from an EMBL/GenBank/DDBJ whole genome shotgun (WGS) entry which is preliminary data.</text>
</comment>
<name>A0A501WY71_9GAMM</name>
<feature type="domain" description="Tyr recombinase" evidence="2">
    <location>
        <begin position="1247"/>
        <end position="1489"/>
    </location>
</feature>
<keyword evidence="4" id="KW-1185">Reference proteome</keyword>
<dbReference type="GO" id="GO:0015074">
    <property type="term" value="P:DNA integration"/>
    <property type="evidence" value="ECO:0007669"/>
    <property type="project" value="InterPro"/>
</dbReference>
<evidence type="ECO:0000259" key="2">
    <source>
        <dbReference type="PROSITE" id="PS51898"/>
    </source>
</evidence>
<protein>
    <submittedName>
        <fullName evidence="3">Site-specific integrase</fullName>
    </submittedName>
</protein>
<keyword evidence="1" id="KW-0233">DNA recombination</keyword>
<evidence type="ECO:0000313" key="4">
    <source>
        <dbReference type="Proteomes" id="UP000315901"/>
    </source>
</evidence>
<dbReference type="Gene3D" id="1.10.443.10">
    <property type="entry name" value="Intergrase catalytic core"/>
    <property type="match status" value="1"/>
</dbReference>
<evidence type="ECO:0000313" key="3">
    <source>
        <dbReference type="EMBL" id="TPE51951.1"/>
    </source>
</evidence>
<dbReference type="GO" id="GO:0006310">
    <property type="term" value="P:DNA recombination"/>
    <property type="evidence" value="ECO:0007669"/>
    <property type="project" value="UniProtKB-KW"/>
</dbReference>
<evidence type="ECO:0000256" key="1">
    <source>
        <dbReference type="ARBA" id="ARBA00023172"/>
    </source>
</evidence>
<dbReference type="GO" id="GO:0003677">
    <property type="term" value="F:DNA binding"/>
    <property type="evidence" value="ECO:0007669"/>
    <property type="project" value="InterPro"/>
</dbReference>
<dbReference type="CDD" id="cd00397">
    <property type="entry name" value="DNA_BRE_C"/>
    <property type="match status" value="1"/>
</dbReference>
<dbReference type="EMBL" id="VFRR01000013">
    <property type="protein sequence ID" value="TPE51951.1"/>
    <property type="molecule type" value="Genomic_DNA"/>
</dbReference>
<dbReference type="SUPFAM" id="SSF56349">
    <property type="entry name" value="DNA breaking-rejoining enzymes"/>
    <property type="match status" value="1"/>
</dbReference>
<gene>
    <name evidence="3" type="ORF">FJM67_08210</name>
</gene>
<dbReference type="InterPro" id="IPR002104">
    <property type="entry name" value="Integrase_catalytic"/>
</dbReference>
<dbReference type="OrthoDB" id="6091627at2"/>
<sequence>MCWYSDGIGYLSSLILERLQERWARERSNIRLRKSGSAILFNSVCEAGDSAIDNVFDSDWSLSKDKLEELISQVQYSCQNRISQYPLLSCLSLRAAMHADAEQIVVHKLKATLFFALVSEDETFNFITLSEAANQIRLLLSSTSYIEKIRSIPKQLSTLETLEYLCNNIEGRYTVSNAYLRMVMNGWSVCSNHKDKASSSRKSKIRLRRPNSGAKPLIHTTPFPFQGNDLDIEDDPDVETVDLDPEAISPVVTAERDIYRNQILTSREQFGLQFISYRLTPLEQAKLIQWINHATPSASSALSFLTMLTALKTHEVLGLHIALAESDCDTFKQSEECYGVINLEAGVYWRRELEIDDSYQPTSEDVKWLMPHSNWLKLPIPAPFLILLRTYFANCVSGLLEQVLPDEVVVNVSNELTTACQHIAKSGNFHRKLTHKMLRYFLFGCIAAKYGRHKASLIFANNEFGQSTAHYYMADAARNLQKAFAEVVTNELGFYLGKNFQFIDESVTVGSKLVINKETFTKRLSERIALLNTALRKVRNSRSRDFLRDTYNQLVSYTVLMFAVATSHRRNKSMFIEHYCWNDNYTAVLVADKIHFGESATRLIPAPNLLTRQIQNTLGWIEQIYKRVFLIDKKLAVRIKASIHRDSDASFLGLWQKDGSFDNPSTSQIAVFMGDDWSLPQNAMRQLSYQILFRYPEAAPYLDHQMGHVSSDMHSYQNTSLIVHESEEIEVHRNLLSRCLADLGFELLGRTSFSHSTMYNKGQFVPNSIRRKAGGQSKSAKKIIQDDLKSLLDESVATGQDFYELLAKHYSEDAYLHEKALTELKQLELSDGQDIISADDLASTMRDSFKKSPVASAILPYDTMLAERRYREICAVFYDFAQELLQHHSQIPQETLGATLLFSMILDGTGALSPLKLQKTVVIHSPCYVNGYLIAEMKEDCTTFFGGLSALLLAMIIKRGDASAISLDPIDLERLMNDRCPDNNIKSVAAAFKKLSALFRQLHDKKMTFSKLYQLIENAPKRSETGCLYGLRHGSIKVQGLSDHTLFRMLDRKHRYIIHATGPAMMGVVPERTFFNQCLKPNNYYKEFLSTFRRNFRNNGGNSTDRVISVWSELISQTGLKKLPDLVNASKELPEIIVLILTWLYKASGRKGQRHGGLAQSSISTYFSKVVPRLCEFAANKSLTTFFYEDFIELYQNVVDSGDVSNRSERVKILADFHSQIHETFGVPQFDFRALDVEASDQSAIGRIIMPWEYEQALSLLLADDDANNQERYTNAAILILCCRLGLRRKEIERIKLRDFSTEDCLLYVRTHRIFKETVRLKSKSGNRRVPYSLFLNDAELHILNWIVEQARAQNSKAVPVFFDSINPKELRLMDGQFNRVIEALKLVTGDPSMRLHDGRHTFVTFTATALVIDERQQDQIAKVVKEWVRCNSISEFQTRFKSTTIAVPSTRHSLLPALALMVGHSSATTTLSSYTHLLEYWRWLSVESDFKSVKKLDGTLSALAKINRKRLTEIKSEWGLSASYAVLKKTRKELVPETTKYRIEDFDQEPSLSTRAQDRITPEIHKIQRLERALRYLEDVEKIHVVSRGSDFMLQLNHQYGLTSHFVEQVQNAYQRVLTDTVSYRAYRISSSEEGVDFIGQPRLYEARGYFKDPSFHRLLRHLIELMQSNQQAYSELKQTWASAWYDSKKKLYIPTSQIDSASKVFHECQYHAEYGCDRINRRIGGVLYESAPIESLSLDGRTISIPQFSHAMFLITVSNQL</sequence>
<organism evidence="3 4">
    <name type="scientific">Maribrevibacterium harenarium</name>
    <dbReference type="NCBI Taxonomy" id="2589817"/>
    <lineage>
        <taxon>Bacteria</taxon>
        <taxon>Pseudomonadati</taxon>
        <taxon>Pseudomonadota</taxon>
        <taxon>Gammaproteobacteria</taxon>
        <taxon>Oceanospirillales</taxon>
        <taxon>Oceanospirillaceae</taxon>
        <taxon>Maribrevibacterium</taxon>
    </lineage>
</organism>
<dbReference type="InterPro" id="IPR011010">
    <property type="entry name" value="DNA_brk_join_enz"/>
</dbReference>